<dbReference type="Proteomes" id="UP001597205">
    <property type="component" value="Unassembled WGS sequence"/>
</dbReference>
<keyword evidence="2" id="KW-0472">Membrane</keyword>
<keyword evidence="1" id="KW-0175">Coiled coil</keyword>
<sequence>MNSIHEKASKDFINSLKKSEEKLKLYIDDIKPTLEKVQTEFKNKNEEIIVDLKQKIKEVIETSTEKINEIKGLDLLKEINSIESTTKEINSNFENVFISLDNIQNTQHLNFENILTENKELKNEIQNLKSELNSYFEKSDTNFKILLAAIVVTLAAVVAMKFV</sequence>
<keyword evidence="4" id="KW-1185">Reference proteome</keyword>
<dbReference type="EMBL" id="JBHTKY010000006">
    <property type="protein sequence ID" value="MFD1165256.1"/>
    <property type="molecule type" value="Genomic_DNA"/>
</dbReference>
<organism evidence="3 4">
    <name type="scientific">Sphingobacterium daejeonense</name>
    <dbReference type="NCBI Taxonomy" id="371142"/>
    <lineage>
        <taxon>Bacteria</taxon>
        <taxon>Pseudomonadati</taxon>
        <taxon>Bacteroidota</taxon>
        <taxon>Sphingobacteriia</taxon>
        <taxon>Sphingobacteriales</taxon>
        <taxon>Sphingobacteriaceae</taxon>
        <taxon>Sphingobacterium</taxon>
    </lineage>
</organism>
<name>A0ABW3RKC4_9SPHI</name>
<evidence type="ECO:0000313" key="4">
    <source>
        <dbReference type="Proteomes" id="UP001597205"/>
    </source>
</evidence>
<keyword evidence="2" id="KW-1133">Transmembrane helix</keyword>
<feature type="coiled-coil region" evidence="1">
    <location>
        <begin position="111"/>
        <end position="138"/>
    </location>
</feature>
<keyword evidence="2" id="KW-0812">Transmembrane</keyword>
<evidence type="ECO:0000256" key="1">
    <source>
        <dbReference type="SAM" id="Coils"/>
    </source>
</evidence>
<dbReference type="RefSeq" id="WP_380895187.1">
    <property type="nucleotide sequence ID" value="NZ_JBHTKY010000006.1"/>
</dbReference>
<proteinExistence type="predicted"/>
<reference evidence="4" key="1">
    <citation type="journal article" date="2019" name="Int. J. Syst. Evol. Microbiol.">
        <title>The Global Catalogue of Microorganisms (GCM) 10K type strain sequencing project: providing services to taxonomists for standard genome sequencing and annotation.</title>
        <authorList>
            <consortium name="The Broad Institute Genomics Platform"/>
            <consortium name="The Broad Institute Genome Sequencing Center for Infectious Disease"/>
            <person name="Wu L."/>
            <person name="Ma J."/>
        </authorList>
    </citation>
    <scope>NUCLEOTIDE SEQUENCE [LARGE SCALE GENOMIC DNA]</scope>
    <source>
        <strain evidence="4">CCUG 52468</strain>
    </source>
</reference>
<comment type="caution">
    <text evidence="3">The sequence shown here is derived from an EMBL/GenBank/DDBJ whole genome shotgun (WGS) entry which is preliminary data.</text>
</comment>
<evidence type="ECO:0000256" key="2">
    <source>
        <dbReference type="SAM" id="Phobius"/>
    </source>
</evidence>
<evidence type="ECO:0000313" key="3">
    <source>
        <dbReference type="EMBL" id="MFD1165256.1"/>
    </source>
</evidence>
<accession>A0ABW3RKC4</accession>
<feature type="transmembrane region" description="Helical" evidence="2">
    <location>
        <begin position="145"/>
        <end position="162"/>
    </location>
</feature>
<protein>
    <submittedName>
        <fullName evidence="3">Uncharacterized protein</fullName>
    </submittedName>
</protein>
<gene>
    <name evidence="3" type="ORF">ACFQ2C_06535</name>
</gene>